<dbReference type="Proteomes" id="UP000182179">
    <property type="component" value="Unassembled WGS sequence"/>
</dbReference>
<keyword evidence="2" id="KW-1185">Reference proteome</keyword>
<evidence type="ECO:0000313" key="1">
    <source>
        <dbReference type="EMBL" id="SED21662.1"/>
    </source>
</evidence>
<sequence length="68" mass="7708">MGSILCLFKRQAHFRNYALMDSNGTCIGFKQCDHNPGSQWVQVEEISLARLTKARPCTSDSDTERSKE</sequence>
<evidence type="ECO:0000313" key="2">
    <source>
        <dbReference type="Proteomes" id="UP000182179"/>
    </source>
</evidence>
<organism evidence="1 2">
    <name type="scientific">Pseudomonas costantinii</name>
    <dbReference type="NCBI Taxonomy" id="168469"/>
    <lineage>
        <taxon>Bacteria</taxon>
        <taxon>Pseudomonadati</taxon>
        <taxon>Pseudomonadota</taxon>
        <taxon>Gammaproteobacteria</taxon>
        <taxon>Pseudomonadales</taxon>
        <taxon>Pseudomonadaceae</taxon>
        <taxon>Pseudomonas</taxon>
    </lineage>
</organism>
<dbReference type="EMBL" id="FNTS01000002">
    <property type="protein sequence ID" value="SED21662.1"/>
    <property type="molecule type" value="Genomic_DNA"/>
</dbReference>
<proteinExistence type="predicted"/>
<protein>
    <submittedName>
        <fullName evidence="1">Uncharacterized protein</fullName>
    </submittedName>
</protein>
<name>A0A1H4YUJ4_9PSED</name>
<comment type="caution">
    <text evidence="1">The sequence shown here is derived from an EMBL/GenBank/DDBJ whole genome shotgun (WGS) entry which is preliminary data.</text>
</comment>
<accession>A0A1H4YUJ4</accession>
<reference evidence="1 2" key="1">
    <citation type="submission" date="2016-10" db="EMBL/GenBank/DDBJ databases">
        <authorList>
            <person name="Varghese N."/>
            <person name="Submissions S."/>
        </authorList>
    </citation>
    <scope>NUCLEOTIDE SEQUENCE [LARGE SCALE GENOMIC DNA]</scope>
    <source>
        <strain evidence="1 2">BS2773</strain>
    </source>
</reference>
<gene>
    <name evidence="1" type="ORF">SAMN04515675_0299</name>
</gene>